<proteinExistence type="predicted"/>
<accession>A0A256IMY9</accession>
<gene>
    <name evidence="3" type="ORF">DJ70_04500</name>
</gene>
<dbReference type="AlphaFoldDB" id="A0A256IMY9"/>
<dbReference type="OrthoDB" id="331009at2157"/>
<evidence type="ECO:0000259" key="2">
    <source>
        <dbReference type="Pfam" id="PF23336"/>
    </source>
</evidence>
<dbReference type="Proteomes" id="UP000216308">
    <property type="component" value="Unassembled WGS sequence"/>
</dbReference>
<reference evidence="3 4" key="1">
    <citation type="journal article" date="2014" name="Front. Microbiol.">
        <title>Population and genomic analysis of the genus Halorubrum.</title>
        <authorList>
            <person name="Fullmer M.S."/>
            <person name="Soucy S.M."/>
            <person name="Swithers K.S."/>
            <person name="Makkay A.M."/>
            <person name="Wheeler R."/>
            <person name="Ventosa A."/>
            <person name="Gogarten J.P."/>
            <person name="Papke R.T."/>
        </authorList>
    </citation>
    <scope>NUCLEOTIDE SEQUENCE [LARGE SCALE GENOMIC DNA]</scope>
    <source>
        <strain evidence="3 4">Cb34</strain>
    </source>
</reference>
<dbReference type="RefSeq" id="WP_094530557.1">
    <property type="nucleotide sequence ID" value="NZ_NHPJ01000050.1"/>
</dbReference>
<dbReference type="EMBL" id="NHPJ01000050">
    <property type="protein sequence ID" value="OYR57938.1"/>
    <property type="molecule type" value="Genomic_DNA"/>
</dbReference>
<feature type="domain" description="Transcriptional regulator TbsP-like C-terminal" evidence="2">
    <location>
        <begin position="173"/>
        <end position="279"/>
    </location>
</feature>
<sequence length="296" mass="30863">MPAEPAIPTAEGSLSIGSFADPLLVDPASSLLSAVVEAYREAAPDLVDPDVSALRAAADGSSARGSDAATPSTDLPSTSVLAAPVAFESVASGFREASRLAALADADALELLTLPDPQPNALLVGDDGGCVLVEAADESAPRWRRVGDDPTLRDRYEPIVADADPYRIDTPSRRRVYAAFADRCGAAAAADVVRLLDPGPALDSADPVGPRIRAYAVGARHGAHDRTLRRACEDAGLGSPSTFTRIKRRLIDAGLVETARVARPVGRPRERVVAVDPLAGPPIERVAAVLRESLED</sequence>
<keyword evidence="4" id="KW-1185">Reference proteome</keyword>
<evidence type="ECO:0000259" key="1">
    <source>
        <dbReference type="Pfam" id="PF19138"/>
    </source>
</evidence>
<protein>
    <submittedName>
        <fullName evidence="3">Uncharacterized protein</fullName>
    </submittedName>
</protein>
<evidence type="ECO:0000313" key="4">
    <source>
        <dbReference type="Proteomes" id="UP000216308"/>
    </source>
</evidence>
<dbReference type="InterPro" id="IPR043859">
    <property type="entry name" value="TbsP-like_N"/>
</dbReference>
<comment type="caution">
    <text evidence="3">The sequence shown here is derived from an EMBL/GenBank/DDBJ whole genome shotgun (WGS) entry which is preliminary data.</text>
</comment>
<evidence type="ECO:0000313" key="3">
    <source>
        <dbReference type="EMBL" id="OYR57938.1"/>
    </source>
</evidence>
<dbReference type="Pfam" id="PF19138">
    <property type="entry name" value="TbsP_N"/>
    <property type="match status" value="1"/>
</dbReference>
<name>A0A256IMY9_9EURY</name>
<organism evidence="3 4">
    <name type="scientific">Halorubrum halodurans</name>
    <dbReference type="NCBI Taxonomy" id="1383851"/>
    <lineage>
        <taxon>Archaea</taxon>
        <taxon>Methanobacteriati</taxon>
        <taxon>Methanobacteriota</taxon>
        <taxon>Stenosarchaea group</taxon>
        <taxon>Halobacteria</taxon>
        <taxon>Halobacteriales</taxon>
        <taxon>Haloferacaceae</taxon>
        <taxon>Halorubrum</taxon>
    </lineage>
</organism>
<dbReference type="InterPro" id="IPR056163">
    <property type="entry name" value="TbsP_C"/>
</dbReference>
<feature type="domain" description="Transcriptional regulator TbsP N-terminal" evidence="1">
    <location>
        <begin position="68"/>
        <end position="171"/>
    </location>
</feature>
<dbReference type="Pfam" id="PF23336">
    <property type="entry name" value="HTH_TbsP_C"/>
    <property type="match status" value="1"/>
</dbReference>